<dbReference type="PROSITE" id="PS50110">
    <property type="entry name" value="RESPONSE_REGULATORY"/>
    <property type="match status" value="1"/>
</dbReference>
<dbReference type="InterPro" id="IPR036890">
    <property type="entry name" value="HATPase_C_sf"/>
</dbReference>
<dbReference type="EMBL" id="CP035708">
    <property type="protein sequence ID" value="QEN00095.1"/>
    <property type="molecule type" value="Genomic_DNA"/>
</dbReference>
<dbReference type="GO" id="GO:0000155">
    <property type="term" value="F:phosphorelay sensor kinase activity"/>
    <property type="evidence" value="ECO:0007669"/>
    <property type="project" value="InterPro"/>
</dbReference>
<reference evidence="11 14" key="2">
    <citation type="submission" date="2024-06" db="EMBL/GenBank/DDBJ databases">
        <title>Genomic Encyclopedia of Type Strains, Phase IV (KMG-IV): sequencing the most valuable type-strain genomes for metagenomic binning, comparative biology and taxonomic classification.</title>
        <authorList>
            <person name="Goeker M."/>
        </authorList>
    </citation>
    <scope>NUCLEOTIDE SEQUENCE [LARGE SCALE GENOMIC DNA]</scope>
    <source>
        <strain evidence="11 14">D-501</strain>
    </source>
</reference>
<name>A0A5C1PWQ8_9BURK</name>
<evidence type="ECO:0000256" key="5">
    <source>
        <dbReference type="ARBA" id="ARBA00022777"/>
    </source>
</evidence>
<dbReference type="Gene3D" id="3.30.565.10">
    <property type="entry name" value="Histidine kinase-like ATPase, C-terminal domain"/>
    <property type="match status" value="1"/>
</dbReference>
<feature type="modified residue" description="4-aspartylphosphate" evidence="6">
    <location>
        <position position="752"/>
    </location>
</feature>
<evidence type="ECO:0000313" key="11">
    <source>
        <dbReference type="EMBL" id="MET3604127.1"/>
    </source>
</evidence>
<dbReference type="InterPro" id="IPR001789">
    <property type="entry name" value="Sig_transdc_resp-reg_receiver"/>
</dbReference>
<evidence type="ECO:0000256" key="8">
    <source>
        <dbReference type="SAM" id="Phobius"/>
    </source>
</evidence>
<feature type="domain" description="Histidine kinase" evidence="9">
    <location>
        <begin position="459"/>
        <end position="678"/>
    </location>
</feature>
<dbReference type="CDD" id="cd00082">
    <property type="entry name" value="HisKA"/>
    <property type="match status" value="1"/>
</dbReference>
<dbReference type="SUPFAM" id="SSF52172">
    <property type="entry name" value="CheY-like"/>
    <property type="match status" value="1"/>
</dbReference>
<sequence>MTAPPPPPPLPPPGARSATLALIRSSPRLRAGLLLLGGLILTALAVVLVLLLAGPDDARGMGTTPATLADGRAPGAAPMQMIELSEAEFRLRPRDAWQPVPLPDTWARRGLASAGLGHYRIEFTLGARPAGLWVLCIPRMSRVHELRLNGELLGGALIDPFERPPGDTGGRDHLVSVPPHLLQAGLNRIELSVVHSRNAGLSMLMLGPAQALPTGARLIHQMAWIPSSLYLVGAGLAVFMLAIWWRRPSERICGQFGLIWMLCLLMHLLVLLSPPQPDALHDGLLLLLQIGTLALGAAIALRLSGQLQSASAGVAQATLLLAVALALWGALTGVIDAVRLWLHPVLILVCALLMPLAWSGCRRLPGPARLLLAGLLAALLIAAGHDHLVWMGLSSVMDHYWLPLALPLALLAIGSLMIRRLVEALRQVEQLNADLERRVAERTAALQQANQAKTRFLAAASHDLRQPVVTISLLIDLLREQVPAPLRPMTDRVDEAVSSMEDLLKGLLDLSRLEAGTVRPRPQPVALQPLFDAIATHEGETARRKGLKLRFRPSGATVVSDPVLLDQILRNLVSNAVRYTEHGGVLVGVRRRGERLQLDVIDTGVGIAQEDQDAVFEEFVQLDTPIGRPRRTLGDSSRGLGLGLSIVQRSCALLGHRLLLNSRPGRGSRFSVQLDSATPLPALPVPALPRRLPLQGLRLTVVEDEPAVQDALRARLQAWGAVVQCHDGLAPLRHQLAQRPRGHSGIDLLITDHRLRGASGLDVVEAVRSYGGPVPVLVITGDTSPGDLSLLSASGLQVLHKPFRAEALLAAIEQVLATAEAFGITAARAAPGSPASRRG</sequence>
<feature type="transmembrane region" description="Helical" evidence="8">
    <location>
        <begin position="284"/>
        <end position="301"/>
    </location>
</feature>
<comment type="catalytic activity">
    <reaction evidence="1">
        <text>ATP + protein L-histidine = ADP + protein N-phospho-L-histidine.</text>
        <dbReference type="EC" id="2.7.13.3"/>
    </reaction>
</comment>
<feature type="transmembrane region" description="Helical" evidence="8">
    <location>
        <begin position="223"/>
        <end position="245"/>
    </location>
</feature>
<dbReference type="Pfam" id="PF02518">
    <property type="entry name" value="HATPase_c"/>
    <property type="match status" value="1"/>
</dbReference>
<keyword evidence="8" id="KW-1133">Transmembrane helix</keyword>
<feature type="transmembrane region" description="Helical" evidence="8">
    <location>
        <begin position="33"/>
        <end position="53"/>
    </location>
</feature>
<dbReference type="SUPFAM" id="SSF47384">
    <property type="entry name" value="Homodimeric domain of signal transducing histidine kinase"/>
    <property type="match status" value="1"/>
</dbReference>
<evidence type="ECO:0000313" key="13">
    <source>
        <dbReference type="Proteomes" id="UP000323522"/>
    </source>
</evidence>
<dbReference type="RefSeq" id="WP_149502840.1">
    <property type="nucleotide sequence ID" value="NZ_CP035708.1"/>
</dbReference>
<dbReference type="Proteomes" id="UP000323522">
    <property type="component" value="Chromosome"/>
</dbReference>
<keyword evidence="14" id="KW-1185">Reference proteome</keyword>
<dbReference type="EC" id="2.7.13.3" evidence="2"/>
<keyword evidence="7" id="KW-0175">Coiled coil</keyword>
<keyword evidence="8" id="KW-0812">Transmembrane</keyword>
<feature type="domain" description="Response regulatory" evidence="10">
    <location>
        <begin position="698"/>
        <end position="816"/>
    </location>
</feature>
<evidence type="ECO:0000256" key="3">
    <source>
        <dbReference type="ARBA" id="ARBA00022553"/>
    </source>
</evidence>
<feature type="transmembrane region" description="Helical" evidence="8">
    <location>
        <begin position="341"/>
        <end position="358"/>
    </location>
</feature>
<keyword evidence="3 6" id="KW-0597">Phosphoprotein</keyword>
<evidence type="ECO:0000256" key="7">
    <source>
        <dbReference type="SAM" id="Coils"/>
    </source>
</evidence>
<dbReference type="SMART" id="SM00448">
    <property type="entry name" value="REC"/>
    <property type="match status" value="1"/>
</dbReference>
<keyword evidence="5 12" id="KW-0418">Kinase</keyword>
<accession>A0A5C1PWQ8</accession>
<dbReference type="KEGG" id="snn:EWH46_04405"/>
<feature type="transmembrane region" description="Helical" evidence="8">
    <location>
        <begin position="313"/>
        <end position="335"/>
    </location>
</feature>
<dbReference type="Pfam" id="PF00072">
    <property type="entry name" value="Response_reg"/>
    <property type="match status" value="1"/>
</dbReference>
<dbReference type="InterPro" id="IPR011006">
    <property type="entry name" value="CheY-like_superfamily"/>
</dbReference>
<evidence type="ECO:0000259" key="10">
    <source>
        <dbReference type="PROSITE" id="PS50110"/>
    </source>
</evidence>
<evidence type="ECO:0000313" key="14">
    <source>
        <dbReference type="Proteomes" id="UP001549111"/>
    </source>
</evidence>
<dbReference type="GO" id="GO:0005886">
    <property type="term" value="C:plasma membrane"/>
    <property type="evidence" value="ECO:0007669"/>
    <property type="project" value="TreeGrafter"/>
</dbReference>
<evidence type="ECO:0000256" key="6">
    <source>
        <dbReference type="PROSITE-ProRule" id="PRU00169"/>
    </source>
</evidence>
<dbReference type="InterPro" id="IPR036097">
    <property type="entry name" value="HisK_dim/P_sf"/>
</dbReference>
<dbReference type="InterPro" id="IPR003594">
    <property type="entry name" value="HATPase_dom"/>
</dbReference>
<dbReference type="EMBL" id="JBEPLS010000006">
    <property type="protein sequence ID" value="MET3604127.1"/>
    <property type="molecule type" value="Genomic_DNA"/>
</dbReference>
<feature type="coiled-coil region" evidence="7">
    <location>
        <begin position="418"/>
        <end position="452"/>
    </location>
</feature>
<dbReference type="GO" id="GO:0009927">
    <property type="term" value="F:histidine phosphotransfer kinase activity"/>
    <property type="evidence" value="ECO:0007669"/>
    <property type="project" value="TreeGrafter"/>
</dbReference>
<evidence type="ECO:0000256" key="1">
    <source>
        <dbReference type="ARBA" id="ARBA00000085"/>
    </source>
</evidence>
<evidence type="ECO:0000313" key="12">
    <source>
        <dbReference type="EMBL" id="QEN00095.1"/>
    </source>
</evidence>
<dbReference type="PANTHER" id="PTHR43047">
    <property type="entry name" value="TWO-COMPONENT HISTIDINE PROTEIN KINASE"/>
    <property type="match status" value="1"/>
</dbReference>
<feature type="transmembrane region" description="Helical" evidence="8">
    <location>
        <begin position="370"/>
        <end position="388"/>
    </location>
</feature>
<dbReference type="CDD" id="cd00156">
    <property type="entry name" value="REC"/>
    <property type="match status" value="1"/>
</dbReference>
<dbReference type="SMART" id="SM00388">
    <property type="entry name" value="HisKA"/>
    <property type="match status" value="1"/>
</dbReference>
<dbReference type="SUPFAM" id="SSF55874">
    <property type="entry name" value="ATPase domain of HSP90 chaperone/DNA topoisomerase II/histidine kinase"/>
    <property type="match status" value="1"/>
</dbReference>
<proteinExistence type="predicted"/>
<dbReference type="InterPro" id="IPR004358">
    <property type="entry name" value="Sig_transdc_His_kin-like_C"/>
</dbReference>
<dbReference type="InterPro" id="IPR003661">
    <property type="entry name" value="HisK_dim/P_dom"/>
</dbReference>
<evidence type="ECO:0000259" key="9">
    <source>
        <dbReference type="PROSITE" id="PS50109"/>
    </source>
</evidence>
<protein>
    <recommendedName>
        <fullName evidence="2">histidine kinase</fullName>
        <ecNumber evidence="2">2.7.13.3</ecNumber>
    </recommendedName>
</protein>
<dbReference type="PRINTS" id="PR00344">
    <property type="entry name" value="BCTRLSENSOR"/>
</dbReference>
<dbReference type="Pfam" id="PF00512">
    <property type="entry name" value="HisKA"/>
    <property type="match status" value="1"/>
</dbReference>
<dbReference type="Gene3D" id="1.10.287.130">
    <property type="match status" value="1"/>
</dbReference>
<reference evidence="12 13" key="1">
    <citation type="submission" date="2019-02" db="EMBL/GenBank/DDBJ databases">
        <title>Complete Genome Sequence and Methylome Analysis of Sphaerotilus natans subsp. sulfidivorans D-507.</title>
        <authorList>
            <person name="Fomenkov A."/>
            <person name="Gridneva E."/>
            <person name="Smolyakov D."/>
            <person name="Dubinina G."/>
            <person name="Vincze T."/>
            <person name="Grabovich M."/>
            <person name="Roberts R.J."/>
        </authorList>
    </citation>
    <scope>NUCLEOTIDE SEQUENCE [LARGE SCALE GENOMIC DNA]</scope>
    <source>
        <strain evidence="12 13">D-507</strain>
    </source>
</reference>
<dbReference type="PANTHER" id="PTHR43047:SF9">
    <property type="entry name" value="HISTIDINE KINASE"/>
    <property type="match status" value="1"/>
</dbReference>
<dbReference type="AlphaFoldDB" id="A0A5C1PWQ8"/>
<dbReference type="Gene3D" id="3.40.50.2300">
    <property type="match status" value="1"/>
</dbReference>
<dbReference type="PROSITE" id="PS50109">
    <property type="entry name" value="HIS_KIN"/>
    <property type="match status" value="1"/>
</dbReference>
<gene>
    <name evidence="11" type="ORF">ABIC99_001941</name>
    <name evidence="12" type="ORF">EWH46_04405</name>
</gene>
<dbReference type="SMART" id="SM00387">
    <property type="entry name" value="HATPase_c"/>
    <property type="match status" value="1"/>
</dbReference>
<keyword evidence="8" id="KW-0472">Membrane</keyword>
<evidence type="ECO:0000256" key="4">
    <source>
        <dbReference type="ARBA" id="ARBA00022679"/>
    </source>
</evidence>
<keyword evidence="4" id="KW-0808">Transferase</keyword>
<dbReference type="OrthoDB" id="6114847at2"/>
<dbReference type="Proteomes" id="UP001549111">
    <property type="component" value="Unassembled WGS sequence"/>
</dbReference>
<evidence type="ECO:0000256" key="2">
    <source>
        <dbReference type="ARBA" id="ARBA00012438"/>
    </source>
</evidence>
<organism evidence="12 13">
    <name type="scientific">Sphaerotilus sulfidivorans</name>
    <dbReference type="NCBI Taxonomy" id="639200"/>
    <lineage>
        <taxon>Bacteria</taxon>
        <taxon>Pseudomonadati</taxon>
        <taxon>Pseudomonadota</taxon>
        <taxon>Betaproteobacteria</taxon>
        <taxon>Burkholderiales</taxon>
        <taxon>Sphaerotilaceae</taxon>
        <taxon>Sphaerotilus</taxon>
    </lineage>
</organism>
<dbReference type="InterPro" id="IPR005467">
    <property type="entry name" value="His_kinase_dom"/>
</dbReference>
<feature type="transmembrane region" description="Helical" evidence="8">
    <location>
        <begin position="252"/>
        <end position="272"/>
    </location>
</feature>
<feature type="transmembrane region" description="Helical" evidence="8">
    <location>
        <begin position="400"/>
        <end position="418"/>
    </location>
</feature>